<evidence type="ECO:0000313" key="1">
    <source>
        <dbReference type="EMBL" id="EQL00117.1"/>
    </source>
</evidence>
<dbReference type="EMBL" id="KE652939">
    <property type="protein sequence ID" value="EQL00117.1"/>
    <property type="molecule type" value="Genomic_DNA"/>
</dbReference>
<dbReference type="Proteomes" id="UP000019374">
    <property type="component" value="Unassembled WGS sequence"/>
</dbReference>
<dbReference type="HOGENOM" id="CLU_2513235_0_0_1"/>
<accession>T5AEH8</accession>
<proteinExistence type="predicted"/>
<name>T5AEH8_OPHSC</name>
<protein>
    <submittedName>
        <fullName evidence="1">Uncharacterized protein</fullName>
    </submittedName>
</protein>
<reference evidence="1 2" key="1">
    <citation type="journal article" date="2013" name="Chin. Sci. Bull.">
        <title>Genome survey uncovers the secrets of sex and lifestyle in caterpillar fungus.</title>
        <authorList>
            <person name="Hu X."/>
            <person name="Zhang Y."/>
            <person name="Xiao G."/>
            <person name="Zheng P."/>
            <person name="Xia Y."/>
            <person name="Zhang X."/>
            <person name="St Leger R.J."/>
            <person name="Liu X."/>
            <person name="Wang C."/>
        </authorList>
    </citation>
    <scope>NUCLEOTIDE SEQUENCE [LARGE SCALE GENOMIC DNA]</scope>
    <source>
        <strain evidence="2">Co18 / CGMCC 3.14243</strain>
        <tissue evidence="1">Fruit-body</tissue>
    </source>
</reference>
<dbReference type="AlphaFoldDB" id="T5AEH8"/>
<sequence length="85" mass="8487">MTSTSPTPIAAANAALNPIAVANAAPNPIAAATHTADNPAVPTDAAAAVLTANALAANVTPLDYLVIEKITALPKTLYKQINISL</sequence>
<gene>
    <name evidence="1" type="ORF">OCS_04171</name>
</gene>
<organism evidence="1 2">
    <name type="scientific">Ophiocordyceps sinensis (strain Co18 / CGMCC 3.14243)</name>
    <name type="common">Yarsagumba caterpillar fungus</name>
    <name type="synonym">Hirsutella sinensis</name>
    <dbReference type="NCBI Taxonomy" id="911162"/>
    <lineage>
        <taxon>Eukaryota</taxon>
        <taxon>Fungi</taxon>
        <taxon>Dikarya</taxon>
        <taxon>Ascomycota</taxon>
        <taxon>Pezizomycotina</taxon>
        <taxon>Sordariomycetes</taxon>
        <taxon>Hypocreomycetidae</taxon>
        <taxon>Hypocreales</taxon>
        <taxon>Ophiocordycipitaceae</taxon>
        <taxon>Ophiocordyceps</taxon>
    </lineage>
</organism>
<evidence type="ECO:0000313" key="2">
    <source>
        <dbReference type="Proteomes" id="UP000019374"/>
    </source>
</evidence>